<dbReference type="PANTHER" id="PTHR44520:SF2">
    <property type="entry name" value="RESPONSE REGULATOR RCP1"/>
    <property type="match status" value="1"/>
</dbReference>
<reference evidence="4" key="1">
    <citation type="journal article" date="2019" name="Int. J. Syst. Evol. Microbiol.">
        <title>The Global Catalogue of Microorganisms (GCM) 10K type strain sequencing project: providing services to taxonomists for standard genome sequencing and annotation.</title>
        <authorList>
            <consortium name="The Broad Institute Genomics Platform"/>
            <consortium name="The Broad Institute Genome Sequencing Center for Infectious Disease"/>
            <person name="Wu L."/>
            <person name="Ma J."/>
        </authorList>
    </citation>
    <scope>NUCLEOTIDE SEQUENCE [LARGE SCALE GENOMIC DNA]</scope>
    <source>
        <strain evidence="4">CGMCC 1.15644</strain>
    </source>
</reference>
<dbReference type="SMART" id="SM00448">
    <property type="entry name" value="REC"/>
    <property type="match status" value="1"/>
</dbReference>
<evidence type="ECO:0000259" key="2">
    <source>
        <dbReference type="PROSITE" id="PS50110"/>
    </source>
</evidence>
<comment type="caution">
    <text evidence="3">The sequence shown here is derived from an EMBL/GenBank/DDBJ whole genome shotgun (WGS) entry which is preliminary data.</text>
</comment>
<sequence>MNKTVLMIDDDPFALFINQEIIQPLIISAPKTYFLAKDALEFLKENHSKDTQILIFLDLNMPEMNGWEFLDEIDKSDLKKNIYVVIITSSIDQRDYKKAQQYPNVSDFIVKPINQQVIKNLVQNRQISNFFK</sequence>
<proteinExistence type="predicted"/>
<name>A0ABQ1SLV5_9SPHI</name>
<evidence type="ECO:0000256" key="1">
    <source>
        <dbReference type="PROSITE-ProRule" id="PRU00169"/>
    </source>
</evidence>
<evidence type="ECO:0000313" key="4">
    <source>
        <dbReference type="Proteomes" id="UP000622648"/>
    </source>
</evidence>
<dbReference type="PANTHER" id="PTHR44520">
    <property type="entry name" value="RESPONSE REGULATOR RCP1-RELATED"/>
    <property type="match status" value="1"/>
</dbReference>
<dbReference type="SUPFAM" id="SSF52172">
    <property type="entry name" value="CheY-like"/>
    <property type="match status" value="1"/>
</dbReference>
<dbReference type="Proteomes" id="UP000622648">
    <property type="component" value="Unassembled WGS sequence"/>
</dbReference>
<feature type="modified residue" description="4-aspartylphosphate" evidence="1">
    <location>
        <position position="58"/>
    </location>
</feature>
<dbReference type="InterPro" id="IPR052893">
    <property type="entry name" value="TCS_response_regulator"/>
</dbReference>
<dbReference type="InterPro" id="IPR001789">
    <property type="entry name" value="Sig_transdc_resp-reg_receiver"/>
</dbReference>
<evidence type="ECO:0000313" key="3">
    <source>
        <dbReference type="EMBL" id="GGE46248.1"/>
    </source>
</evidence>
<dbReference type="InterPro" id="IPR011006">
    <property type="entry name" value="CheY-like_superfamily"/>
</dbReference>
<dbReference type="Gene3D" id="3.40.50.2300">
    <property type="match status" value="1"/>
</dbReference>
<dbReference type="RefSeq" id="WP_132532998.1">
    <property type="nucleotide sequence ID" value="NZ_BMJO01000002.1"/>
</dbReference>
<dbReference type="Pfam" id="PF00072">
    <property type="entry name" value="Response_reg"/>
    <property type="match status" value="1"/>
</dbReference>
<keyword evidence="4" id="KW-1185">Reference proteome</keyword>
<keyword evidence="1" id="KW-0597">Phosphoprotein</keyword>
<gene>
    <name evidence="3" type="ORF">GCM10011413_10390</name>
</gene>
<protein>
    <submittedName>
        <fullName evidence="3">Response regulator</fullName>
    </submittedName>
</protein>
<feature type="domain" description="Response regulatory" evidence="2">
    <location>
        <begin position="4"/>
        <end position="126"/>
    </location>
</feature>
<dbReference type="PROSITE" id="PS50110">
    <property type="entry name" value="RESPONSE_REGULATORY"/>
    <property type="match status" value="1"/>
</dbReference>
<dbReference type="EMBL" id="BMJO01000002">
    <property type="protein sequence ID" value="GGE46248.1"/>
    <property type="molecule type" value="Genomic_DNA"/>
</dbReference>
<organism evidence="3 4">
    <name type="scientific">Pedobacter psychrotolerans</name>
    <dbReference type="NCBI Taxonomy" id="1843235"/>
    <lineage>
        <taxon>Bacteria</taxon>
        <taxon>Pseudomonadati</taxon>
        <taxon>Bacteroidota</taxon>
        <taxon>Sphingobacteriia</taxon>
        <taxon>Sphingobacteriales</taxon>
        <taxon>Sphingobacteriaceae</taxon>
        <taxon>Pedobacter</taxon>
    </lineage>
</organism>
<accession>A0ABQ1SLV5</accession>